<name>A0A1Y2T0Q2_SYMTR</name>
<comment type="similarity">
    <text evidence="7">Belongs to the anti-sigma-factor family.</text>
</comment>
<keyword evidence="3 7" id="KW-0547">Nucleotide-binding</keyword>
<comment type="caution">
    <text evidence="9">The sequence shown here is derived from an EMBL/GenBank/DDBJ whole genome shotgun (WGS) entry which is preliminary data.</text>
</comment>
<dbReference type="HAMAP" id="MF_00637">
    <property type="entry name" value="Anti_sigma_F"/>
    <property type="match status" value="1"/>
</dbReference>
<dbReference type="Pfam" id="PF13581">
    <property type="entry name" value="HATPase_c_2"/>
    <property type="match status" value="1"/>
</dbReference>
<dbReference type="EC" id="2.7.11.1" evidence="7"/>
<keyword evidence="1 7" id="KW-0723">Serine/threonine-protein kinase</keyword>
<dbReference type="EMBL" id="LWLV01003085">
    <property type="protein sequence ID" value="OTA40061.1"/>
    <property type="molecule type" value="Genomic_DNA"/>
</dbReference>
<dbReference type="SUPFAM" id="SSF55874">
    <property type="entry name" value="ATPase domain of HSP90 chaperone/DNA topoisomerase II/histidine kinase"/>
    <property type="match status" value="1"/>
</dbReference>
<comment type="catalytic activity">
    <reaction evidence="7">
        <text>L-seryl-[protein] + ATP = O-phospho-L-seryl-[protein] + ADP + H(+)</text>
        <dbReference type="Rhea" id="RHEA:17989"/>
        <dbReference type="Rhea" id="RHEA-COMP:9863"/>
        <dbReference type="Rhea" id="RHEA-COMP:11604"/>
        <dbReference type="ChEBI" id="CHEBI:15378"/>
        <dbReference type="ChEBI" id="CHEBI:29999"/>
        <dbReference type="ChEBI" id="CHEBI:30616"/>
        <dbReference type="ChEBI" id="CHEBI:83421"/>
        <dbReference type="ChEBI" id="CHEBI:456216"/>
        <dbReference type="EC" id="2.7.11.1"/>
    </reaction>
</comment>
<dbReference type="Proteomes" id="UP000194267">
    <property type="component" value="Unassembled WGS sequence"/>
</dbReference>
<dbReference type="NCBIfam" id="TIGR01925">
    <property type="entry name" value="spIIAB"/>
    <property type="match status" value="1"/>
</dbReference>
<evidence type="ECO:0000256" key="1">
    <source>
        <dbReference type="ARBA" id="ARBA00022527"/>
    </source>
</evidence>
<dbReference type="PANTHER" id="PTHR35526:SF3">
    <property type="entry name" value="ANTI-SIGMA-F FACTOR RSBW"/>
    <property type="match status" value="1"/>
</dbReference>
<evidence type="ECO:0000256" key="5">
    <source>
        <dbReference type="ARBA" id="ARBA00022840"/>
    </source>
</evidence>
<evidence type="ECO:0000256" key="3">
    <source>
        <dbReference type="ARBA" id="ARBA00022741"/>
    </source>
</evidence>
<keyword evidence="5 7" id="KW-0067">ATP-binding</keyword>
<dbReference type="GO" id="GO:0030435">
    <property type="term" value="P:sporulation resulting in formation of a cellular spore"/>
    <property type="evidence" value="ECO:0007669"/>
    <property type="project" value="UniProtKB-KW"/>
</dbReference>
<dbReference type="InterPro" id="IPR050267">
    <property type="entry name" value="Anti-sigma-factor_SerPK"/>
</dbReference>
<dbReference type="InterPro" id="IPR010194">
    <property type="entry name" value="Anti-sigma_F"/>
</dbReference>
<reference evidence="10" key="1">
    <citation type="submission" date="2016-04" db="EMBL/GenBank/DDBJ databases">
        <authorList>
            <person name="Antunes L.P."/>
            <person name="Martins L.F."/>
            <person name="Pereira R.V."/>
            <person name="Thomas A.M."/>
            <person name="Barbosa D."/>
            <person name="Nascimento L."/>
            <person name="Silva G.M."/>
            <person name="Condomitti G.W."/>
            <person name="Digiampietri L.A."/>
            <person name="Lombardi K.C."/>
            <person name="Ramos P.L."/>
            <person name="Quaggio R.B."/>
            <person name="Oliveira J.C."/>
            <person name="Pascon R.C."/>
            <person name="Cruz J.B."/>
            <person name="Silva A.M."/>
            <person name="Setubal J.C."/>
        </authorList>
    </citation>
    <scope>NUCLEOTIDE SEQUENCE [LARGE SCALE GENOMIC DNA]</scope>
</reference>
<proteinExistence type="inferred from homology"/>
<dbReference type="GO" id="GO:0030436">
    <property type="term" value="P:asexual sporulation"/>
    <property type="evidence" value="ECO:0007669"/>
    <property type="project" value="UniProtKB-UniRule"/>
</dbReference>
<dbReference type="AlphaFoldDB" id="A0A1Y2T0Q2"/>
<dbReference type="Gene3D" id="3.30.565.10">
    <property type="entry name" value="Histidine kinase-like ATPase, C-terminal domain"/>
    <property type="match status" value="1"/>
</dbReference>
<keyword evidence="2 7" id="KW-0808">Transferase</keyword>
<organism evidence="9 10">
    <name type="scientific">Symbiobacterium thermophilum</name>
    <dbReference type="NCBI Taxonomy" id="2734"/>
    <lineage>
        <taxon>Bacteria</taxon>
        <taxon>Bacillati</taxon>
        <taxon>Bacillota</taxon>
        <taxon>Clostridia</taxon>
        <taxon>Eubacteriales</taxon>
        <taxon>Symbiobacteriaceae</taxon>
        <taxon>Symbiobacterium</taxon>
    </lineage>
</organism>
<dbReference type="GO" id="GO:0004674">
    <property type="term" value="F:protein serine/threonine kinase activity"/>
    <property type="evidence" value="ECO:0007669"/>
    <property type="project" value="UniProtKB-KW"/>
</dbReference>
<dbReference type="SMART" id="SM00387">
    <property type="entry name" value="HATPase_c"/>
    <property type="match status" value="1"/>
</dbReference>
<dbReference type="PANTHER" id="PTHR35526">
    <property type="entry name" value="ANTI-SIGMA-F FACTOR RSBW-RELATED"/>
    <property type="match status" value="1"/>
</dbReference>
<accession>A0A1Y2T0Q2</accession>
<feature type="domain" description="Histidine kinase/HSP90-like ATPase" evidence="8">
    <location>
        <begin position="37"/>
        <end position="140"/>
    </location>
</feature>
<evidence type="ECO:0000313" key="10">
    <source>
        <dbReference type="Proteomes" id="UP000194267"/>
    </source>
</evidence>
<dbReference type="GO" id="GO:0016989">
    <property type="term" value="F:sigma factor antagonist activity"/>
    <property type="evidence" value="ECO:0007669"/>
    <property type="project" value="InterPro"/>
</dbReference>
<comment type="catalytic activity">
    <reaction evidence="7">
        <text>L-threonyl-[protein] + ATP = O-phospho-L-threonyl-[protein] + ADP + H(+)</text>
        <dbReference type="Rhea" id="RHEA:46608"/>
        <dbReference type="Rhea" id="RHEA-COMP:11060"/>
        <dbReference type="Rhea" id="RHEA-COMP:11605"/>
        <dbReference type="ChEBI" id="CHEBI:15378"/>
        <dbReference type="ChEBI" id="CHEBI:30013"/>
        <dbReference type="ChEBI" id="CHEBI:30616"/>
        <dbReference type="ChEBI" id="CHEBI:61977"/>
        <dbReference type="ChEBI" id="CHEBI:456216"/>
        <dbReference type="EC" id="2.7.11.1"/>
    </reaction>
</comment>
<evidence type="ECO:0000256" key="2">
    <source>
        <dbReference type="ARBA" id="ARBA00022679"/>
    </source>
</evidence>
<keyword evidence="6 7" id="KW-0749">Sporulation</keyword>
<dbReference type="GO" id="GO:0106310">
    <property type="term" value="F:protein serine kinase activity"/>
    <property type="evidence" value="ECO:0007669"/>
    <property type="project" value="RHEA"/>
</dbReference>
<protein>
    <recommendedName>
        <fullName evidence="7">Anti-sigma F factor</fullName>
        <ecNumber evidence="7">2.7.11.1</ecNumber>
    </recommendedName>
    <alternativeName>
        <fullName evidence="7">Stage II sporulation protein AB</fullName>
    </alternativeName>
</protein>
<dbReference type="InterPro" id="IPR003594">
    <property type="entry name" value="HATPase_dom"/>
</dbReference>
<dbReference type="GO" id="GO:0005524">
    <property type="term" value="F:ATP binding"/>
    <property type="evidence" value="ECO:0007669"/>
    <property type="project" value="UniProtKB-KW"/>
</dbReference>
<evidence type="ECO:0000256" key="6">
    <source>
        <dbReference type="ARBA" id="ARBA00022969"/>
    </source>
</evidence>
<sequence length="149" mass="15916">MVTHNRVILELAAIPENVGVARLMAAVVAAQGEFTVAEVDEVKLAVSEAVTNAIVHGYRCDGSRMVRMEAALEDGELVIVVIDHGRGIEDVAMAMQPAVTTDPERMGLGFSFMEAHMDVVEVSSQVGQGTRVVMRKRPAARDVASLKGS</sequence>
<evidence type="ECO:0000256" key="4">
    <source>
        <dbReference type="ARBA" id="ARBA00022777"/>
    </source>
</evidence>
<evidence type="ECO:0000256" key="7">
    <source>
        <dbReference type="HAMAP-Rule" id="MF_00637"/>
    </source>
</evidence>
<evidence type="ECO:0000259" key="8">
    <source>
        <dbReference type="SMART" id="SM00387"/>
    </source>
</evidence>
<comment type="function">
    <text evidence="7">Binds to sigma F and blocks its ability to form an RNA polymerase holoenzyme (E-sigma F). Phosphorylates SpoIIAA on a serine residue. This phosphorylation may enable SpoIIAA to act as an anti-anti-sigma factor that counteracts SpoIIAB and thus releases sigma F from inhibition.</text>
</comment>
<dbReference type="InterPro" id="IPR036890">
    <property type="entry name" value="HATPase_C_sf"/>
</dbReference>
<evidence type="ECO:0000313" key="9">
    <source>
        <dbReference type="EMBL" id="OTA40061.1"/>
    </source>
</evidence>
<keyword evidence="4 7" id="KW-0418">Kinase</keyword>
<gene>
    <name evidence="7" type="primary">spoIIAB</name>
    <name evidence="9" type="ORF">A6D92_25390</name>
</gene>
<dbReference type="GO" id="GO:0042174">
    <property type="term" value="P:negative regulation of sporulation resulting in formation of a cellular spore"/>
    <property type="evidence" value="ECO:0007669"/>
    <property type="project" value="InterPro"/>
</dbReference>